<evidence type="ECO:0000313" key="8">
    <source>
        <dbReference type="Proteomes" id="UP000199496"/>
    </source>
</evidence>
<dbReference type="Proteomes" id="UP000199496">
    <property type="component" value="Unassembled WGS sequence"/>
</dbReference>
<dbReference type="CDD" id="cd16964">
    <property type="entry name" value="YqgF"/>
    <property type="match status" value="1"/>
</dbReference>
<gene>
    <name evidence="7" type="ORF">SAMN05421693_10546</name>
</gene>
<dbReference type="AlphaFoldDB" id="A0A1H9AG21"/>
<evidence type="ECO:0000256" key="1">
    <source>
        <dbReference type="ARBA" id="ARBA00022490"/>
    </source>
</evidence>
<keyword evidence="4 5" id="KW-0378">Hydrolase</keyword>
<feature type="domain" description="YqgF/RNase H-like" evidence="6">
    <location>
        <begin position="19"/>
        <end position="119"/>
    </location>
</feature>
<dbReference type="InterPro" id="IPR005227">
    <property type="entry name" value="YqgF"/>
</dbReference>
<dbReference type="EC" id="3.1.-.-" evidence="5"/>
<dbReference type="InterPro" id="IPR006641">
    <property type="entry name" value="YqgF/RNaseH-like_dom"/>
</dbReference>
<dbReference type="PANTHER" id="PTHR33317:SF4">
    <property type="entry name" value="POLYNUCLEOTIDYL TRANSFERASE, RIBONUCLEASE H-LIKE SUPERFAMILY PROTEIN"/>
    <property type="match status" value="1"/>
</dbReference>
<dbReference type="GO" id="GO:0004518">
    <property type="term" value="F:nuclease activity"/>
    <property type="evidence" value="ECO:0007669"/>
    <property type="project" value="UniProtKB-KW"/>
</dbReference>
<organism evidence="7 8">
    <name type="scientific">Ectothiorhodospira magna</name>
    <dbReference type="NCBI Taxonomy" id="867345"/>
    <lineage>
        <taxon>Bacteria</taxon>
        <taxon>Pseudomonadati</taxon>
        <taxon>Pseudomonadota</taxon>
        <taxon>Gammaproteobacteria</taxon>
        <taxon>Chromatiales</taxon>
        <taxon>Ectothiorhodospiraceae</taxon>
        <taxon>Ectothiorhodospira</taxon>
    </lineage>
</organism>
<dbReference type="InterPro" id="IPR037027">
    <property type="entry name" value="YqgF/RNaseH-like_dom_sf"/>
</dbReference>
<dbReference type="SUPFAM" id="SSF53098">
    <property type="entry name" value="Ribonuclease H-like"/>
    <property type="match status" value="1"/>
</dbReference>
<dbReference type="SMART" id="SM00732">
    <property type="entry name" value="YqgFc"/>
    <property type="match status" value="1"/>
</dbReference>
<evidence type="ECO:0000256" key="2">
    <source>
        <dbReference type="ARBA" id="ARBA00022517"/>
    </source>
</evidence>
<dbReference type="RefSeq" id="WP_202906190.1">
    <property type="nucleotide sequence ID" value="NZ_FOFO01000005.1"/>
</dbReference>
<keyword evidence="1 5" id="KW-0963">Cytoplasm</keyword>
<dbReference type="HAMAP" id="MF_00651">
    <property type="entry name" value="Nuclease_YqgF"/>
    <property type="match status" value="1"/>
</dbReference>
<protein>
    <recommendedName>
        <fullName evidence="5">Putative pre-16S rRNA nuclease</fullName>
        <ecNumber evidence="5">3.1.-.-</ecNumber>
    </recommendedName>
</protein>
<dbReference type="InterPro" id="IPR012337">
    <property type="entry name" value="RNaseH-like_sf"/>
</dbReference>
<reference evidence="7 8" key="1">
    <citation type="submission" date="2016-10" db="EMBL/GenBank/DDBJ databases">
        <authorList>
            <person name="de Groot N.N."/>
        </authorList>
    </citation>
    <scope>NUCLEOTIDE SEQUENCE [LARGE SCALE GENOMIC DNA]</scope>
    <source>
        <strain evidence="7 8">B7-7</strain>
    </source>
</reference>
<comment type="function">
    <text evidence="5">Could be a nuclease involved in processing of the 5'-end of pre-16S rRNA.</text>
</comment>
<dbReference type="STRING" id="867345.SAMN05421693_10546"/>
<evidence type="ECO:0000259" key="6">
    <source>
        <dbReference type="SMART" id="SM00732"/>
    </source>
</evidence>
<sequence>MPDTRARREKKIRDMGIPDTVLGLDYGEKRIGVAVGNGITRTAAPLDTLSARDGIPDWPRLDVLIREWQPALLVVGLPGTPDGSEHPLARRIQAFCDRLRARYTLPVRWVDEQFSSAEATSQLKSRRQEGRRGRICKEDIDAVAAAIFLEHWLAQEISQ</sequence>
<keyword evidence="8" id="KW-1185">Reference proteome</keyword>
<dbReference type="Gene3D" id="3.30.420.140">
    <property type="entry name" value="YqgF/RNase H-like domain"/>
    <property type="match status" value="1"/>
</dbReference>
<dbReference type="GO" id="GO:0005829">
    <property type="term" value="C:cytosol"/>
    <property type="evidence" value="ECO:0007669"/>
    <property type="project" value="TreeGrafter"/>
</dbReference>
<proteinExistence type="inferred from homology"/>
<evidence type="ECO:0000256" key="5">
    <source>
        <dbReference type="HAMAP-Rule" id="MF_00651"/>
    </source>
</evidence>
<dbReference type="GO" id="GO:0000967">
    <property type="term" value="P:rRNA 5'-end processing"/>
    <property type="evidence" value="ECO:0007669"/>
    <property type="project" value="UniProtKB-UniRule"/>
</dbReference>
<comment type="subcellular location">
    <subcellularLocation>
        <location evidence="5">Cytoplasm</location>
    </subcellularLocation>
</comment>
<dbReference type="NCBIfam" id="TIGR00250">
    <property type="entry name" value="RNAse_H_YqgF"/>
    <property type="match status" value="1"/>
</dbReference>
<evidence type="ECO:0000256" key="4">
    <source>
        <dbReference type="ARBA" id="ARBA00022801"/>
    </source>
</evidence>
<dbReference type="PANTHER" id="PTHR33317">
    <property type="entry name" value="POLYNUCLEOTIDYL TRANSFERASE, RIBONUCLEASE H-LIKE SUPERFAMILY PROTEIN"/>
    <property type="match status" value="1"/>
</dbReference>
<name>A0A1H9AG21_9GAMM</name>
<accession>A0A1H9AG21</accession>
<keyword evidence="2 5" id="KW-0690">Ribosome biogenesis</keyword>
<comment type="similarity">
    <text evidence="5">Belongs to the YqgF HJR family.</text>
</comment>
<dbReference type="GO" id="GO:0016788">
    <property type="term" value="F:hydrolase activity, acting on ester bonds"/>
    <property type="evidence" value="ECO:0007669"/>
    <property type="project" value="UniProtKB-UniRule"/>
</dbReference>
<keyword evidence="3 5" id="KW-0540">Nuclease</keyword>
<dbReference type="EMBL" id="FOFO01000005">
    <property type="protein sequence ID" value="SEP75535.1"/>
    <property type="molecule type" value="Genomic_DNA"/>
</dbReference>
<evidence type="ECO:0000256" key="3">
    <source>
        <dbReference type="ARBA" id="ARBA00022722"/>
    </source>
</evidence>
<dbReference type="Pfam" id="PF03652">
    <property type="entry name" value="RuvX"/>
    <property type="match status" value="1"/>
</dbReference>
<evidence type="ECO:0000313" key="7">
    <source>
        <dbReference type="EMBL" id="SEP75535.1"/>
    </source>
</evidence>